<keyword evidence="4 8" id="KW-0812">Transmembrane</keyword>
<organism evidence="9">
    <name type="scientific">mine drainage metagenome</name>
    <dbReference type="NCBI Taxonomy" id="410659"/>
    <lineage>
        <taxon>unclassified sequences</taxon>
        <taxon>metagenomes</taxon>
        <taxon>ecological metagenomes</taxon>
    </lineage>
</organism>
<dbReference type="PRINTS" id="PR00953">
    <property type="entry name" value="TYPE3IMRPROT"/>
</dbReference>
<dbReference type="InterPro" id="IPR006303">
    <property type="entry name" value="FliR"/>
</dbReference>
<dbReference type="GO" id="GO:0009425">
    <property type="term" value="C:bacterial-type flagellum basal body"/>
    <property type="evidence" value="ECO:0007669"/>
    <property type="project" value="UniProtKB-SubCell"/>
</dbReference>
<keyword evidence="7" id="KW-0975">Bacterial flagellum</keyword>
<evidence type="ECO:0000256" key="6">
    <source>
        <dbReference type="ARBA" id="ARBA00023136"/>
    </source>
</evidence>
<dbReference type="GO" id="GO:0044780">
    <property type="term" value="P:bacterial-type flagellum assembly"/>
    <property type="evidence" value="ECO:0007669"/>
    <property type="project" value="InterPro"/>
</dbReference>
<name>A0A1J5QBB3_9ZZZZ</name>
<keyword evidence="9" id="KW-0969">Cilium</keyword>
<evidence type="ECO:0000256" key="4">
    <source>
        <dbReference type="ARBA" id="ARBA00022692"/>
    </source>
</evidence>
<evidence type="ECO:0000256" key="1">
    <source>
        <dbReference type="ARBA" id="ARBA00004117"/>
    </source>
</evidence>
<dbReference type="NCBIfam" id="TIGR01400">
    <property type="entry name" value="fliR"/>
    <property type="match status" value="1"/>
</dbReference>
<accession>A0A1J5QBB3</accession>
<feature type="transmembrane region" description="Helical" evidence="8">
    <location>
        <begin position="70"/>
        <end position="89"/>
    </location>
</feature>
<dbReference type="Pfam" id="PF01311">
    <property type="entry name" value="Bac_export_1"/>
    <property type="match status" value="1"/>
</dbReference>
<dbReference type="GO" id="GO:0005886">
    <property type="term" value="C:plasma membrane"/>
    <property type="evidence" value="ECO:0007669"/>
    <property type="project" value="UniProtKB-SubCell"/>
</dbReference>
<dbReference type="AlphaFoldDB" id="A0A1J5QBB3"/>
<dbReference type="PANTHER" id="PTHR30065:SF8">
    <property type="entry name" value="FLAGELLAR BIOSYNTHETIC PROTEIN FLIR"/>
    <property type="match status" value="1"/>
</dbReference>
<keyword evidence="3" id="KW-1003">Cell membrane</keyword>
<evidence type="ECO:0000256" key="5">
    <source>
        <dbReference type="ARBA" id="ARBA00022989"/>
    </source>
</evidence>
<comment type="caution">
    <text evidence="9">The sequence shown here is derived from an EMBL/GenBank/DDBJ whole genome shotgun (WGS) entry which is preliminary data.</text>
</comment>
<proteinExistence type="predicted"/>
<dbReference type="GO" id="GO:0006605">
    <property type="term" value="P:protein targeting"/>
    <property type="evidence" value="ECO:0007669"/>
    <property type="project" value="InterPro"/>
</dbReference>
<evidence type="ECO:0000256" key="7">
    <source>
        <dbReference type="ARBA" id="ARBA00023143"/>
    </source>
</evidence>
<feature type="transmembrane region" description="Helical" evidence="8">
    <location>
        <begin position="121"/>
        <end position="141"/>
    </location>
</feature>
<evidence type="ECO:0000256" key="8">
    <source>
        <dbReference type="SAM" id="Phobius"/>
    </source>
</evidence>
<reference evidence="9" key="1">
    <citation type="submission" date="2016-10" db="EMBL/GenBank/DDBJ databases">
        <title>Sequence of Gallionella enrichment culture.</title>
        <authorList>
            <person name="Poehlein A."/>
            <person name="Muehling M."/>
            <person name="Daniel R."/>
        </authorList>
    </citation>
    <scope>NUCLEOTIDE SEQUENCE</scope>
</reference>
<evidence type="ECO:0000256" key="3">
    <source>
        <dbReference type="ARBA" id="ARBA00022475"/>
    </source>
</evidence>
<feature type="transmembrane region" description="Helical" evidence="8">
    <location>
        <begin position="45"/>
        <end position="64"/>
    </location>
</feature>
<feature type="transmembrane region" description="Helical" evidence="8">
    <location>
        <begin position="185"/>
        <end position="205"/>
    </location>
</feature>
<evidence type="ECO:0000313" key="9">
    <source>
        <dbReference type="EMBL" id="OIQ74787.1"/>
    </source>
</evidence>
<protein>
    <submittedName>
        <fullName evidence="9">Flagellar biosynthetic protein FliR</fullName>
    </submittedName>
</protein>
<keyword evidence="6 8" id="KW-0472">Membrane</keyword>
<sequence length="265" mass="28231">MISFTSAQLNLWLASFFWPFFRILALVATAPLLGAQGVPATVKVGIAFVLTVVIAPVLGTMPAVQPASAYGLFILIQQVMIGIAMGLAMQMVFTTIEMAGHIMGLQMGLGFATFFDPQNSSQVPVLGQFLGLMAMLLFLAIDGHLMMITALVESFSILPIGLHAFSGEGWHTLVLWGGEIFRGGMMLSLPAVAVLMMTNVALAVLTRAAPQLNIFAVGFPVTMAVGFIVIAISLGYFFPLFATMFETGVQMMLRVVADANSAAVF</sequence>
<feature type="transmembrane region" description="Helical" evidence="8">
    <location>
        <begin position="12"/>
        <end position="33"/>
    </location>
</feature>
<feature type="transmembrane region" description="Helical" evidence="8">
    <location>
        <begin position="148"/>
        <end position="165"/>
    </location>
</feature>
<keyword evidence="9" id="KW-0282">Flagellum</keyword>
<dbReference type="InterPro" id="IPR002010">
    <property type="entry name" value="T3SS_IM_R"/>
</dbReference>
<dbReference type="PANTHER" id="PTHR30065">
    <property type="entry name" value="FLAGELLAR BIOSYNTHETIC PROTEIN FLIR"/>
    <property type="match status" value="1"/>
</dbReference>
<dbReference type="EMBL" id="MLJW01002385">
    <property type="protein sequence ID" value="OIQ74787.1"/>
    <property type="molecule type" value="Genomic_DNA"/>
</dbReference>
<gene>
    <name evidence="9" type="primary">fliR_11</name>
    <name evidence="9" type="ORF">GALL_435580</name>
</gene>
<comment type="subcellular location">
    <subcellularLocation>
        <location evidence="1">Bacterial flagellum basal body</location>
    </subcellularLocation>
    <subcellularLocation>
        <location evidence="2">Cell membrane</location>
        <topology evidence="2">Multi-pass membrane protein</topology>
    </subcellularLocation>
</comment>
<evidence type="ECO:0000256" key="2">
    <source>
        <dbReference type="ARBA" id="ARBA00004651"/>
    </source>
</evidence>
<feature type="transmembrane region" description="Helical" evidence="8">
    <location>
        <begin position="212"/>
        <end position="238"/>
    </location>
</feature>
<keyword evidence="5 8" id="KW-1133">Transmembrane helix</keyword>
<keyword evidence="9" id="KW-0966">Cell projection</keyword>